<evidence type="ECO:0000313" key="19">
    <source>
        <dbReference type="Proteomes" id="UP000593567"/>
    </source>
</evidence>
<dbReference type="InterPro" id="IPR000977">
    <property type="entry name" value="DNA_ligase_ATP-dep"/>
</dbReference>
<evidence type="ECO:0000256" key="13">
    <source>
        <dbReference type="ARBA" id="ARBA00034003"/>
    </source>
</evidence>
<dbReference type="GO" id="GO:0005739">
    <property type="term" value="C:mitochondrion"/>
    <property type="evidence" value="ECO:0007669"/>
    <property type="project" value="TreeGrafter"/>
</dbReference>
<evidence type="ECO:0000256" key="9">
    <source>
        <dbReference type="ARBA" id="ARBA00023172"/>
    </source>
</evidence>
<comment type="catalytic activity">
    <reaction evidence="13 14">
        <text>ATP + (deoxyribonucleotide)n-3'-hydroxyl + 5'-phospho-(deoxyribonucleotide)m = (deoxyribonucleotide)n+m + AMP + diphosphate.</text>
        <dbReference type="EC" id="6.5.1.1"/>
    </reaction>
</comment>
<proteinExistence type="inferred from homology"/>
<keyword evidence="6 14" id="KW-0547">Nucleotide-binding</keyword>
<evidence type="ECO:0000256" key="16">
    <source>
        <dbReference type="SAM" id="MobiDB-lite"/>
    </source>
</evidence>
<evidence type="ECO:0000256" key="8">
    <source>
        <dbReference type="ARBA" id="ARBA00022840"/>
    </source>
</evidence>
<evidence type="ECO:0000256" key="5">
    <source>
        <dbReference type="ARBA" id="ARBA00022705"/>
    </source>
</evidence>
<dbReference type="GO" id="GO:0005634">
    <property type="term" value="C:nucleus"/>
    <property type="evidence" value="ECO:0007669"/>
    <property type="project" value="UniProtKB-SubCell"/>
</dbReference>
<dbReference type="Gene3D" id="3.30.1490.70">
    <property type="match status" value="1"/>
</dbReference>
<evidence type="ECO:0000259" key="17">
    <source>
        <dbReference type="PROSITE" id="PS50160"/>
    </source>
</evidence>
<feature type="region of interest" description="Disordered" evidence="16">
    <location>
        <begin position="107"/>
        <end position="127"/>
    </location>
</feature>
<keyword evidence="10 14" id="KW-0234">DNA repair</keyword>
<dbReference type="CDD" id="cd07900">
    <property type="entry name" value="Adenylation_DNA_ligase_I_Euk"/>
    <property type="match status" value="1"/>
</dbReference>
<dbReference type="SUPFAM" id="SSF50249">
    <property type="entry name" value="Nucleic acid-binding proteins"/>
    <property type="match status" value="1"/>
</dbReference>
<dbReference type="GO" id="GO:0071897">
    <property type="term" value="P:DNA biosynthetic process"/>
    <property type="evidence" value="ECO:0007669"/>
    <property type="project" value="InterPro"/>
</dbReference>
<dbReference type="PANTHER" id="PTHR45674">
    <property type="entry name" value="DNA LIGASE 1/3 FAMILY MEMBER"/>
    <property type="match status" value="1"/>
</dbReference>
<dbReference type="Proteomes" id="UP000593567">
    <property type="component" value="Unassembled WGS sequence"/>
</dbReference>
<dbReference type="PROSITE" id="PS00333">
    <property type="entry name" value="DNA_LIGASE_A2"/>
    <property type="match status" value="1"/>
</dbReference>
<comment type="caution">
    <text evidence="18">The sequence shown here is derived from an EMBL/GenBank/DDBJ whole genome shotgun (WGS) entry which is preliminary data.</text>
</comment>
<dbReference type="FunFam" id="1.10.3260.10:FF:000001">
    <property type="entry name" value="DNA ligase"/>
    <property type="match status" value="1"/>
</dbReference>
<dbReference type="GO" id="GO:0005524">
    <property type="term" value="F:ATP binding"/>
    <property type="evidence" value="ECO:0007669"/>
    <property type="project" value="UniProtKB-KW"/>
</dbReference>
<dbReference type="GO" id="GO:0003677">
    <property type="term" value="F:DNA binding"/>
    <property type="evidence" value="ECO:0007669"/>
    <property type="project" value="InterPro"/>
</dbReference>
<keyword evidence="9 14" id="KW-0233">DNA recombination</keyword>
<name>A0A7J7KSQ9_BUGNE</name>
<dbReference type="EC" id="6.5.1.1" evidence="14"/>
<dbReference type="GO" id="GO:0006310">
    <property type="term" value="P:DNA recombination"/>
    <property type="evidence" value="ECO:0007669"/>
    <property type="project" value="UniProtKB-KW"/>
</dbReference>
<evidence type="ECO:0000313" key="18">
    <source>
        <dbReference type="EMBL" id="KAF6041246.1"/>
    </source>
</evidence>
<feature type="region of interest" description="Disordered" evidence="16">
    <location>
        <begin position="640"/>
        <end position="677"/>
    </location>
</feature>
<dbReference type="AlphaFoldDB" id="A0A7J7KSQ9"/>
<dbReference type="Pfam" id="PF01068">
    <property type="entry name" value="DNA_ligase_A_M"/>
    <property type="match status" value="1"/>
</dbReference>
<gene>
    <name evidence="18" type="ORF">EB796_000408</name>
</gene>
<keyword evidence="19" id="KW-1185">Reference proteome</keyword>
<evidence type="ECO:0000256" key="3">
    <source>
        <dbReference type="ARBA" id="ARBA00022598"/>
    </source>
</evidence>
<dbReference type="InterPro" id="IPR012340">
    <property type="entry name" value="NA-bd_OB-fold"/>
</dbReference>
<dbReference type="NCBIfam" id="TIGR00574">
    <property type="entry name" value="dnl1"/>
    <property type="match status" value="1"/>
</dbReference>
<evidence type="ECO:0000256" key="6">
    <source>
        <dbReference type="ARBA" id="ARBA00022741"/>
    </source>
</evidence>
<dbReference type="Pfam" id="PF04679">
    <property type="entry name" value="DNA_ligase_A_C"/>
    <property type="match status" value="1"/>
</dbReference>
<dbReference type="Pfam" id="PF04675">
    <property type="entry name" value="DNA_ligase_A_N"/>
    <property type="match status" value="1"/>
</dbReference>
<feature type="compositionally biased region" description="Basic and acidic residues" evidence="16">
    <location>
        <begin position="667"/>
        <end position="677"/>
    </location>
</feature>
<keyword evidence="11" id="KW-0539">Nucleus</keyword>
<evidence type="ECO:0000256" key="1">
    <source>
        <dbReference type="ARBA" id="ARBA00004123"/>
    </source>
</evidence>
<dbReference type="GO" id="GO:0051301">
    <property type="term" value="P:cell division"/>
    <property type="evidence" value="ECO:0007669"/>
    <property type="project" value="UniProtKB-KW"/>
</dbReference>
<evidence type="ECO:0000256" key="10">
    <source>
        <dbReference type="ARBA" id="ARBA00023204"/>
    </source>
</evidence>
<comment type="similarity">
    <text evidence="2 15">Belongs to the ATP-dependent DNA ligase family.</text>
</comment>
<feature type="domain" description="ATP-dependent DNA ligase family profile" evidence="17">
    <location>
        <begin position="384"/>
        <end position="533"/>
    </location>
</feature>
<comment type="subcellular location">
    <subcellularLocation>
        <location evidence="1">Nucleus</location>
    </subcellularLocation>
</comment>
<evidence type="ECO:0000256" key="11">
    <source>
        <dbReference type="ARBA" id="ARBA00023242"/>
    </source>
</evidence>
<dbReference type="GO" id="GO:0003910">
    <property type="term" value="F:DNA ligase (ATP) activity"/>
    <property type="evidence" value="ECO:0007669"/>
    <property type="project" value="UniProtKB-EC"/>
</dbReference>
<dbReference type="PROSITE" id="PS50160">
    <property type="entry name" value="DNA_LIGASE_A3"/>
    <property type="match status" value="1"/>
</dbReference>
<dbReference type="InterPro" id="IPR012309">
    <property type="entry name" value="DNA_ligase_ATP-dep_C"/>
</dbReference>
<protein>
    <recommendedName>
        <fullName evidence="14">DNA ligase</fullName>
        <ecNumber evidence="14">6.5.1.1</ecNumber>
    </recommendedName>
</protein>
<evidence type="ECO:0000256" key="2">
    <source>
        <dbReference type="ARBA" id="ARBA00007572"/>
    </source>
</evidence>
<dbReference type="PANTHER" id="PTHR45674:SF4">
    <property type="entry name" value="DNA LIGASE 1"/>
    <property type="match status" value="1"/>
</dbReference>
<dbReference type="InterPro" id="IPR016059">
    <property type="entry name" value="DNA_ligase_ATP-dep_CS"/>
</dbReference>
<keyword evidence="8 14" id="KW-0067">ATP-binding</keyword>
<dbReference type="EMBL" id="VXIV02000063">
    <property type="protein sequence ID" value="KAF6041246.1"/>
    <property type="molecule type" value="Genomic_DNA"/>
</dbReference>
<feature type="compositionally biased region" description="Basic and acidic residues" evidence="16">
    <location>
        <begin position="110"/>
        <end position="126"/>
    </location>
</feature>
<evidence type="ECO:0000256" key="14">
    <source>
        <dbReference type="RuleBase" id="RU000617"/>
    </source>
</evidence>
<evidence type="ECO:0000256" key="4">
    <source>
        <dbReference type="ARBA" id="ARBA00022618"/>
    </source>
</evidence>
<dbReference type="Gene3D" id="2.40.50.140">
    <property type="entry name" value="Nucleic acid-binding proteins"/>
    <property type="match status" value="1"/>
</dbReference>
<dbReference type="GO" id="GO:1903461">
    <property type="term" value="P:Okazaki fragment processing involved in mitotic DNA replication"/>
    <property type="evidence" value="ECO:0007669"/>
    <property type="project" value="TreeGrafter"/>
</dbReference>
<dbReference type="SUPFAM" id="SSF117018">
    <property type="entry name" value="ATP-dependent DNA ligase DNA-binding domain"/>
    <property type="match status" value="1"/>
</dbReference>
<organism evidence="18 19">
    <name type="scientific">Bugula neritina</name>
    <name type="common">Brown bryozoan</name>
    <name type="synonym">Sertularia neritina</name>
    <dbReference type="NCBI Taxonomy" id="10212"/>
    <lineage>
        <taxon>Eukaryota</taxon>
        <taxon>Metazoa</taxon>
        <taxon>Spiralia</taxon>
        <taxon>Lophotrochozoa</taxon>
        <taxon>Bryozoa</taxon>
        <taxon>Gymnolaemata</taxon>
        <taxon>Cheilostomatida</taxon>
        <taxon>Flustrina</taxon>
        <taxon>Buguloidea</taxon>
        <taxon>Bugulidae</taxon>
        <taxon>Bugula</taxon>
    </lineage>
</organism>
<accession>A0A7J7KSQ9</accession>
<evidence type="ECO:0000256" key="15">
    <source>
        <dbReference type="RuleBase" id="RU004196"/>
    </source>
</evidence>
<keyword evidence="4" id="KW-0132">Cell division</keyword>
<dbReference type="SUPFAM" id="SSF56091">
    <property type="entry name" value="DNA ligase/mRNA capping enzyme, catalytic domain"/>
    <property type="match status" value="1"/>
</dbReference>
<reference evidence="18" key="1">
    <citation type="submission" date="2020-06" db="EMBL/GenBank/DDBJ databases">
        <title>Draft genome of Bugula neritina, a colonial animal packing powerful symbionts and potential medicines.</title>
        <authorList>
            <person name="Rayko M."/>
        </authorList>
    </citation>
    <scope>NUCLEOTIDE SEQUENCE [LARGE SCALE GENOMIC DNA]</scope>
    <source>
        <strain evidence="18">Kwan_BN1</strain>
    </source>
</reference>
<dbReference type="InterPro" id="IPR050191">
    <property type="entry name" value="ATP-dep_DNA_ligase"/>
</dbReference>
<keyword evidence="7 14" id="KW-0227">DNA damage</keyword>
<dbReference type="OrthoDB" id="206088at2759"/>
<keyword evidence="3 14" id="KW-0436">Ligase</keyword>
<dbReference type="FunFam" id="3.30.470.30:FF:000002">
    <property type="entry name" value="DNA ligase"/>
    <property type="match status" value="1"/>
</dbReference>
<dbReference type="InterPro" id="IPR036599">
    <property type="entry name" value="DNA_ligase_N_sf"/>
</dbReference>
<dbReference type="Gene3D" id="3.30.470.30">
    <property type="entry name" value="DNA ligase/mRNA capping enzyme"/>
    <property type="match status" value="1"/>
</dbReference>
<evidence type="ECO:0000256" key="7">
    <source>
        <dbReference type="ARBA" id="ARBA00022763"/>
    </source>
</evidence>
<dbReference type="PROSITE" id="PS00697">
    <property type="entry name" value="DNA_LIGASE_A1"/>
    <property type="match status" value="1"/>
</dbReference>
<dbReference type="Gene3D" id="1.10.3260.10">
    <property type="entry name" value="DNA ligase, ATP-dependent, N-terminal domain"/>
    <property type="match status" value="1"/>
</dbReference>
<keyword evidence="5" id="KW-0235">DNA replication</keyword>
<evidence type="ECO:0000256" key="12">
    <source>
        <dbReference type="ARBA" id="ARBA00023306"/>
    </source>
</evidence>
<dbReference type="InterPro" id="IPR012310">
    <property type="entry name" value="DNA_ligase_ATP-dep_cent"/>
</dbReference>
<feature type="region of interest" description="Disordered" evidence="16">
    <location>
        <begin position="1"/>
        <end position="27"/>
    </location>
</feature>
<dbReference type="GO" id="GO:0006281">
    <property type="term" value="P:DNA repair"/>
    <property type="evidence" value="ECO:0007669"/>
    <property type="project" value="UniProtKB-KW"/>
</dbReference>
<keyword evidence="12" id="KW-0131">Cell cycle</keyword>
<dbReference type="InterPro" id="IPR012308">
    <property type="entry name" value="DNA_ligase_ATP-dep_N"/>
</dbReference>
<sequence length="677" mass="75823">MANFFSKKSKSDDVAEQNSGADYDPSKARYHPVEDAFWKKGVELKIVEMLSNFFRSVIILSPNDLLQCIYLCLNKTAPAYEGVELGIGDAILIKALAEATGRNSSQIKAEAQKKGDLGQVAEESRSTQKTFYTPPPLTIKAVFKKLKALAMMSGNATQANKVNNIKGMLIACKHCEARYLIRSLGGKLRIGLAEQSVLQALAQAVVHTPPNSEEMVIDAVKGMSPEKLKVKYNEAALIVKTVFCECPNYDKIIPVLLEKGLEALPENCKLTPGIPLKPMLAHPTKGVSEVFKRFEDNQFTCEYKYDGERAQIHVLEGGEIHVYSRNQENNTSKYPDIISRMPAILKEEITSCIIDSEAVAWDTEKQQILPFQVLSTRKRKDANESEIKVQVCVYAFDLLYLNGKSLVKETFRKRRDLLHSSFVETPGQFVFATSSDSPTPTPSRSSLTSLSKFSTFTVLVLNTHSGNCEGLMVKTLDEDATYEIAKRSHNWLKLKKDYLEGVGDTLDLVVIGGITGQERGPASMAAFFWRVTTLRTRSIRPSARLSSLTKLSFIDWHGFKDEDLDSHFTSLKDSVIDKAKPYYRCNSSLAPDHWFDVTQVWEVKCADMSISPVHSAAAGLVDCEKGVSLRFPRFMRVREEQTPEQATSSAQIAEMYRNQDQIQNQDKSSKTMEEDFY</sequence>